<dbReference type="EMBL" id="BSSV01000009">
    <property type="protein sequence ID" value="GLX87211.1"/>
    <property type="molecule type" value="Genomic_DNA"/>
</dbReference>
<dbReference type="InterPro" id="IPR009267">
    <property type="entry name" value="NTP_transf_6"/>
</dbReference>
<comment type="caution">
    <text evidence="1">The sequence shown here is derived from an EMBL/GenBank/DDBJ whole genome shotgun (WGS) entry which is preliminary data.</text>
</comment>
<accession>A0ABQ6HJD8</accession>
<dbReference type="Pfam" id="PF06042">
    <property type="entry name" value="NTP_transf_6"/>
    <property type="match status" value="1"/>
</dbReference>
<dbReference type="RefSeq" id="WP_284301037.1">
    <property type="nucleotide sequence ID" value="NZ_BSSV01000009.1"/>
</dbReference>
<protein>
    <recommendedName>
        <fullName evidence="3">Nucleotidyltransferase family protein</fullName>
    </recommendedName>
</protein>
<proteinExistence type="predicted"/>
<sequence>MERIFHLLRQDKLRMKALEAVRDLSLPQCYIGAGFIRNLVWDNLHGKQEPTELNDIDVVYFDKSEVDIDCYATYESQLKRVIPALNWQVRNQAYMHQRNNHAPYQTTLEAISQWIEQETAIAVRLKNDNELELISAFGIESLFALHLTPNPNRDIAIFNHRIQTKNWLKTWPKLQVMKQ</sequence>
<organism evidence="1 2">
    <name type="scientific">Thalassotalea loyana</name>
    <dbReference type="NCBI Taxonomy" id="280483"/>
    <lineage>
        <taxon>Bacteria</taxon>
        <taxon>Pseudomonadati</taxon>
        <taxon>Pseudomonadota</taxon>
        <taxon>Gammaproteobacteria</taxon>
        <taxon>Alteromonadales</taxon>
        <taxon>Colwelliaceae</taxon>
        <taxon>Thalassotalea</taxon>
    </lineage>
</organism>
<gene>
    <name evidence="1" type="ORF">tloyanaT_34640</name>
</gene>
<dbReference type="PANTHER" id="PTHR39166:SF1">
    <property type="entry name" value="BLL1166 PROTEIN"/>
    <property type="match status" value="1"/>
</dbReference>
<dbReference type="Proteomes" id="UP001157134">
    <property type="component" value="Unassembled WGS sequence"/>
</dbReference>
<name>A0ABQ6HJD8_9GAMM</name>
<evidence type="ECO:0000313" key="2">
    <source>
        <dbReference type="Proteomes" id="UP001157134"/>
    </source>
</evidence>
<keyword evidence="2" id="KW-1185">Reference proteome</keyword>
<dbReference type="PANTHER" id="PTHR39166">
    <property type="entry name" value="BLL1166 PROTEIN"/>
    <property type="match status" value="1"/>
</dbReference>
<reference evidence="1 2" key="1">
    <citation type="submission" date="2023-03" db="EMBL/GenBank/DDBJ databases">
        <title>Thalassotalea loyana LMG 22536T draft genome sequence.</title>
        <authorList>
            <person name="Sawabe T."/>
        </authorList>
    </citation>
    <scope>NUCLEOTIDE SEQUENCE [LARGE SCALE GENOMIC DNA]</scope>
    <source>
        <strain evidence="1 2">LMG 22536</strain>
    </source>
</reference>
<evidence type="ECO:0000313" key="1">
    <source>
        <dbReference type="EMBL" id="GLX87211.1"/>
    </source>
</evidence>
<evidence type="ECO:0008006" key="3">
    <source>
        <dbReference type="Google" id="ProtNLM"/>
    </source>
</evidence>